<proteinExistence type="predicted"/>
<dbReference type="EMBL" id="JBBPBM010000013">
    <property type="protein sequence ID" value="KAK8561827.1"/>
    <property type="molecule type" value="Genomic_DNA"/>
</dbReference>
<protein>
    <submittedName>
        <fullName evidence="1">Uncharacterized protein</fullName>
    </submittedName>
</protein>
<gene>
    <name evidence="1" type="ORF">V6N12_048886</name>
</gene>
<name>A0ABR2EKX5_9ROSI</name>
<reference evidence="1 2" key="1">
    <citation type="journal article" date="2024" name="G3 (Bethesda)">
        <title>Genome assembly of Hibiscus sabdariffa L. provides insights into metabolisms of medicinal natural products.</title>
        <authorList>
            <person name="Kim T."/>
        </authorList>
    </citation>
    <scope>NUCLEOTIDE SEQUENCE [LARGE SCALE GENOMIC DNA]</scope>
    <source>
        <strain evidence="1">TK-2024</strain>
        <tissue evidence="1">Old leaves</tissue>
    </source>
</reference>
<comment type="caution">
    <text evidence="1">The sequence shown here is derived from an EMBL/GenBank/DDBJ whole genome shotgun (WGS) entry which is preliminary data.</text>
</comment>
<organism evidence="1 2">
    <name type="scientific">Hibiscus sabdariffa</name>
    <name type="common">roselle</name>
    <dbReference type="NCBI Taxonomy" id="183260"/>
    <lineage>
        <taxon>Eukaryota</taxon>
        <taxon>Viridiplantae</taxon>
        <taxon>Streptophyta</taxon>
        <taxon>Embryophyta</taxon>
        <taxon>Tracheophyta</taxon>
        <taxon>Spermatophyta</taxon>
        <taxon>Magnoliopsida</taxon>
        <taxon>eudicotyledons</taxon>
        <taxon>Gunneridae</taxon>
        <taxon>Pentapetalae</taxon>
        <taxon>rosids</taxon>
        <taxon>malvids</taxon>
        <taxon>Malvales</taxon>
        <taxon>Malvaceae</taxon>
        <taxon>Malvoideae</taxon>
        <taxon>Hibiscus</taxon>
    </lineage>
</organism>
<evidence type="ECO:0000313" key="1">
    <source>
        <dbReference type="EMBL" id="KAK8561827.1"/>
    </source>
</evidence>
<sequence>MVIAIDKPNETKDNNSEITRSKVVPLLNPWMQCNLRIFQNLSEAAINAFCPTGYDSNKEKSPSSFPSEVLHVLNAWKNQLFPCPLVNPCNEELISKGLTDMEISSSQKRKRELEDTLSPLTSNKRILRDKILEGAIEIEPRLRKSSGSGLIKNGEVVNFVFDPGFKEEPSKIISTVEKQFKGKAIGSRRLSRIKQAVRAKFARENARKFDEENGLLEFGRDPFGKRIINIPTFTSSHSLSLTEIDDIQCDEDAKFSLFANDTLQCHSQEK</sequence>
<accession>A0ABR2EKX5</accession>
<evidence type="ECO:0000313" key="2">
    <source>
        <dbReference type="Proteomes" id="UP001472677"/>
    </source>
</evidence>
<keyword evidence="2" id="KW-1185">Reference proteome</keyword>
<dbReference type="Proteomes" id="UP001472677">
    <property type="component" value="Unassembled WGS sequence"/>
</dbReference>